<dbReference type="PROSITE" id="PS51071">
    <property type="entry name" value="HTH_RPIR"/>
    <property type="match status" value="1"/>
</dbReference>
<dbReference type="PANTHER" id="PTHR30514">
    <property type="entry name" value="GLUCOKINASE"/>
    <property type="match status" value="1"/>
</dbReference>
<evidence type="ECO:0000313" key="6">
    <source>
        <dbReference type="EMBL" id="GGI65746.1"/>
    </source>
</evidence>
<dbReference type="PROSITE" id="PS51464">
    <property type="entry name" value="SIS"/>
    <property type="match status" value="1"/>
</dbReference>
<dbReference type="CDD" id="cd05013">
    <property type="entry name" value="SIS_RpiR"/>
    <property type="match status" value="1"/>
</dbReference>
<name>A0A917JFC5_9ENTE</name>
<reference evidence="6" key="2">
    <citation type="submission" date="2020-09" db="EMBL/GenBank/DDBJ databases">
        <authorList>
            <person name="Sun Q."/>
            <person name="Sedlacek I."/>
        </authorList>
    </citation>
    <scope>NUCLEOTIDE SEQUENCE</scope>
    <source>
        <strain evidence="6">CCM 8433</strain>
    </source>
</reference>
<dbReference type="GO" id="GO:0003677">
    <property type="term" value="F:DNA binding"/>
    <property type="evidence" value="ECO:0007669"/>
    <property type="project" value="UniProtKB-KW"/>
</dbReference>
<keyword evidence="1" id="KW-0805">Transcription regulation</keyword>
<dbReference type="InterPro" id="IPR036388">
    <property type="entry name" value="WH-like_DNA-bd_sf"/>
</dbReference>
<dbReference type="InterPro" id="IPR009057">
    <property type="entry name" value="Homeodomain-like_sf"/>
</dbReference>
<feature type="domain" description="HTH rpiR-type" evidence="4">
    <location>
        <begin position="1"/>
        <end position="75"/>
    </location>
</feature>
<dbReference type="InterPro" id="IPR001347">
    <property type="entry name" value="SIS_dom"/>
</dbReference>
<dbReference type="Pfam" id="PF01418">
    <property type="entry name" value="HTH_6"/>
    <property type="match status" value="1"/>
</dbReference>
<accession>A0A917JFC5</accession>
<evidence type="ECO:0000256" key="3">
    <source>
        <dbReference type="ARBA" id="ARBA00023163"/>
    </source>
</evidence>
<evidence type="ECO:0000256" key="1">
    <source>
        <dbReference type="ARBA" id="ARBA00023015"/>
    </source>
</evidence>
<dbReference type="Pfam" id="PF01380">
    <property type="entry name" value="SIS"/>
    <property type="match status" value="1"/>
</dbReference>
<reference evidence="6" key="1">
    <citation type="journal article" date="2014" name="Int. J. Syst. Evol. Microbiol.">
        <title>Complete genome sequence of Corynebacterium casei LMG S-19264T (=DSM 44701T), isolated from a smear-ripened cheese.</title>
        <authorList>
            <consortium name="US DOE Joint Genome Institute (JGI-PGF)"/>
            <person name="Walter F."/>
            <person name="Albersmeier A."/>
            <person name="Kalinowski J."/>
            <person name="Ruckert C."/>
        </authorList>
    </citation>
    <scope>NUCLEOTIDE SEQUENCE</scope>
    <source>
        <strain evidence="6">CCM 8433</strain>
    </source>
</reference>
<keyword evidence="2" id="KW-0238">DNA-binding</keyword>
<sequence>MSFFGKIDFSTLSDTDKAIYHYLASNSDKVPYMRVREIATESHTSSSSVMRFIRKIGYESFSEFRKEFRGGDTIQTGKYSLVFPMLTVDQFTRNLEDKLQIIAEKIIECDNIIVFGIGNSGYVCDYIARRLAILGCNAFSMTDATYPIGAKLKNTTDNILIAVSVSGMTTEILETVNSLRHEEDMTIVAVTSDGSSHLANMADYVLDYRVDRYRVNHHDDLTSQVSCIFLLESLTNVVASLER</sequence>
<organism evidence="6 7">
    <name type="scientific">Enterococcus alcedinis</name>
    <dbReference type="NCBI Taxonomy" id="1274384"/>
    <lineage>
        <taxon>Bacteria</taxon>
        <taxon>Bacillati</taxon>
        <taxon>Bacillota</taxon>
        <taxon>Bacilli</taxon>
        <taxon>Lactobacillales</taxon>
        <taxon>Enterococcaceae</taxon>
        <taxon>Enterococcus</taxon>
    </lineage>
</organism>
<dbReference type="SUPFAM" id="SSF46689">
    <property type="entry name" value="Homeodomain-like"/>
    <property type="match status" value="1"/>
</dbReference>
<evidence type="ECO:0000256" key="2">
    <source>
        <dbReference type="ARBA" id="ARBA00023125"/>
    </source>
</evidence>
<evidence type="ECO:0000259" key="4">
    <source>
        <dbReference type="PROSITE" id="PS51071"/>
    </source>
</evidence>
<protein>
    <submittedName>
        <fullName evidence="6">Transcriptional regulator</fullName>
    </submittedName>
</protein>
<feature type="domain" description="SIS" evidence="5">
    <location>
        <begin position="102"/>
        <end position="243"/>
    </location>
</feature>
<dbReference type="GO" id="GO:1901135">
    <property type="term" value="P:carbohydrate derivative metabolic process"/>
    <property type="evidence" value="ECO:0007669"/>
    <property type="project" value="InterPro"/>
</dbReference>
<dbReference type="SUPFAM" id="SSF53697">
    <property type="entry name" value="SIS domain"/>
    <property type="match status" value="1"/>
</dbReference>
<dbReference type="AlphaFoldDB" id="A0A917JFC5"/>
<dbReference type="InterPro" id="IPR035472">
    <property type="entry name" value="RpiR-like_SIS"/>
</dbReference>
<dbReference type="GO" id="GO:0097367">
    <property type="term" value="F:carbohydrate derivative binding"/>
    <property type="evidence" value="ECO:0007669"/>
    <property type="project" value="InterPro"/>
</dbReference>
<proteinExistence type="predicted"/>
<dbReference type="Gene3D" id="3.40.50.10490">
    <property type="entry name" value="Glucose-6-phosphate isomerase like protein, domain 1"/>
    <property type="match status" value="1"/>
</dbReference>
<dbReference type="Proteomes" id="UP000622610">
    <property type="component" value="Unassembled WGS sequence"/>
</dbReference>
<dbReference type="InterPro" id="IPR000281">
    <property type="entry name" value="HTH_RpiR"/>
</dbReference>
<gene>
    <name evidence="6" type="primary">yecA</name>
    <name evidence="6" type="ORF">GCM10011482_14000</name>
</gene>
<dbReference type="Gene3D" id="1.10.10.10">
    <property type="entry name" value="Winged helix-like DNA-binding domain superfamily/Winged helix DNA-binding domain"/>
    <property type="match status" value="1"/>
</dbReference>
<dbReference type="InterPro" id="IPR047640">
    <property type="entry name" value="RpiR-like"/>
</dbReference>
<dbReference type="RefSeq" id="WP_188367582.1">
    <property type="nucleotide sequence ID" value="NZ_BMDT01000005.1"/>
</dbReference>
<evidence type="ECO:0000259" key="5">
    <source>
        <dbReference type="PROSITE" id="PS51464"/>
    </source>
</evidence>
<dbReference type="GO" id="GO:0003700">
    <property type="term" value="F:DNA-binding transcription factor activity"/>
    <property type="evidence" value="ECO:0007669"/>
    <property type="project" value="InterPro"/>
</dbReference>
<keyword evidence="7" id="KW-1185">Reference proteome</keyword>
<dbReference type="PANTHER" id="PTHR30514:SF1">
    <property type="entry name" value="HTH-TYPE TRANSCRIPTIONAL REGULATOR HEXR-RELATED"/>
    <property type="match status" value="1"/>
</dbReference>
<evidence type="ECO:0000313" key="7">
    <source>
        <dbReference type="Proteomes" id="UP000622610"/>
    </source>
</evidence>
<dbReference type="EMBL" id="BMDT01000005">
    <property type="protein sequence ID" value="GGI65746.1"/>
    <property type="molecule type" value="Genomic_DNA"/>
</dbReference>
<keyword evidence="3" id="KW-0804">Transcription</keyword>
<dbReference type="InterPro" id="IPR046348">
    <property type="entry name" value="SIS_dom_sf"/>
</dbReference>
<comment type="caution">
    <text evidence="6">The sequence shown here is derived from an EMBL/GenBank/DDBJ whole genome shotgun (WGS) entry which is preliminary data.</text>
</comment>